<proteinExistence type="inferred from homology"/>
<evidence type="ECO:0000256" key="4">
    <source>
        <dbReference type="ARBA" id="ARBA00018111"/>
    </source>
</evidence>
<dbReference type="Pfam" id="PF21981">
    <property type="entry name" value="RecX_HTH3"/>
    <property type="match status" value="2"/>
</dbReference>
<keyword evidence="13" id="KW-1185">Reference proteome</keyword>
<dbReference type="AlphaFoldDB" id="A0A0R2K145"/>
<evidence type="ECO:0000256" key="1">
    <source>
        <dbReference type="ARBA" id="ARBA00003529"/>
    </source>
</evidence>
<comment type="similarity">
    <text evidence="3 6">Belongs to the RecX family.</text>
</comment>
<dbReference type="EMBL" id="JQBY01000028">
    <property type="protein sequence ID" value="KRN81446.1"/>
    <property type="molecule type" value="Genomic_DNA"/>
</dbReference>
<dbReference type="Gene3D" id="1.10.10.10">
    <property type="entry name" value="Winged helix-like DNA-binding domain superfamily/Winged helix DNA-binding domain"/>
    <property type="match status" value="4"/>
</dbReference>
<dbReference type="NCBIfam" id="NF010733">
    <property type="entry name" value="PRK14135.1"/>
    <property type="match status" value="1"/>
</dbReference>
<evidence type="ECO:0000313" key="12">
    <source>
        <dbReference type="Proteomes" id="UP000051749"/>
    </source>
</evidence>
<dbReference type="HAMAP" id="MF_01114">
    <property type="entry name" value="RecX"/>
    <property type="match status" value="1"/>
</dbReference>
<sequence length="271" mass="31771">MAEKETTPKVTKITTQKREGRYNVYLDDHYAFPISEDVMIKYRIFKGMEIDKKLQAEILAADDVSKAYSRALTYLSGHLRTEKEVEQKLRENEIPEPTIEATLKKLRELDLVDDLQYAASYVRTMARTSDKGPVVIKRNLRTKGVLENDIETGLREYSAEDQVENGIEIGEKLSHRYRREPVSKMKQKVRQGLMTKGFTGDVITQILDQMHFEIDPELEDEKLKSEFEKVWHRNRRYAFSQRKMRTKRTLYGKGFQSDAINQLLDQQENIE</sequence>
<evidence type="ECO:0000256" key="2">
    <source>
        <dbReference type="ARBA" id="ARBA00004496"/>
    </source>
</evidence>
<dbReference type="InterPro" id="IPR053926">
    <property type="entry name" value="RecX_HTH_1st"/>
</dbReference>
<feature type="domain" description="RecX third three-helical" evidence="8">
    <location>
        <begin position="219"/>
        <end position="264"/>
    </location>
</feature>
<dbReference type="OrthoDB" id="5421057at2"/>
<evidence type="ECO:0000313" key="13">
    <source>
        <dbReference type="Proteomes" id="UP000182818"/>
    </source>
</evidence>
<evidence type="ECO:0000313" key="11">
    <source>
        <dbReference type="EMBL" id="SER88563.1"/>
    </source>
</evidence>
<dbReference type="InterPro" id="IPR036388">
    <property type="entry name" value="WH-like_DNA-bd_sf"/>
</dbReference>
<dbReference type="Pfam" id="PF02631">
    <property type="entry name" value="RecX_HTH2"/>
    <property type="match status" value="1"/>
</dbReference>
<dbReference type="RefSeq" id="WP_057807750.1">
    <property type="nucleotide sequence ID" value="NZ_BJYP01000042.1"/>
</dbReference>
<dbReference type="Proteomes" id="UP000182818">
    <property type="component" value="Unassembled WGS sequence"/>
</dbReference>
<keyword evidence="5 6" id="KW-0963">Cytoplasm</keyword>
<dbReference type="PATRIC" id="fig|319653.3.peg.1213"/>
<organism evidence="10 12">
    <name type="scientific">Pediococcus ethanolidurans</name>
    <dbReference type="NCBI Taxonomy" id="319653"/>
    <lineage>
        <taxon>Bacteria</taxon>
        <taxon>Bacillati</taxon>
        <taxon>Bacillota</taxon>
        <taxon>Bacilli</taxon>
        <taxon>Lactobacillales</taxon>
        <taxon>Lactobacillaceae</taxon>
        <taxon>Pediococcus</taxon>
    </lineage>
</organism>
<comment type="subcellular location">
    <subcellularLocation>
        <location evidence="2 6">Cytoplasm</location>
    </subcellularLocation>
</comment>
<dbReference type="Proteomes" id="UP000051749">
    <property type="component" value="Unassembled WGS sequence"/>
</dbReference>
<protein>
    <recommendedName>
        <fullName evidence="4 6">Regulatory protein RecX</fullName>
    </recommendedName>
</protein>
<name>A0A0R2K145_9LACO</name>
<evidence type="ECO:0000259" key="7">
    <source>
        <dbReference type="Pfam" id="PF02631"/>
    </source>
</evidence>
<comment type="function">
    <text evidence="1 6">Modulates RecA activity.</text>
</comment>
<feature type="domain" description="RecX third three-helical" evidence="8">
    <location>
        <begin position="160"/>
        <end position="207"/>
    </location>
</feature>
<dbReference type="PANTHER" id="PTHR33602">
    <property type="entry name" value="REGULATORY PROTEIN RECX FAMILY PROTEIN"/>
    <property type="match status" value="1"/>
</dbReference>
<dbReference type="GeneID" id="76044381"/>
<dbReference type="GO" id="GO:0006282">
    <property type="term" value="P:regulation of DNA repair"/>
    <property type="evidence" value="ECO:0007669"/>
    <property type="project" value="UniProtKB-UniRule"/>
</dbReference>
<gene>
    <name evidence="6" type="primary">recX</name>
    <name evidence="10" type="ORF">IV87_GL001198</name>
    <name evidence="11" type="ORF">SAMN04487973_12418</name>
</gene>
<evidence type="ECO:0000259" key="8">
    <source>
        <dbReference type="Pfam" id="PF21981"/>
    </source>
</evidence>
<dbReference type="PANTHER" id="PTHR33602:SF1">
    <property type="entry name" value="REGULATORY PROTEIN RECX FAMILY PROTEIN"/>
    <property type="match status" value="1"/>
</dbReference>
<evidence type="ECO:0000313" key="10">
    <source>
        <dbReference type="EMBL" id="KRN81446.1"/>
    </source>
</evidence>
<comment type="caution">
    <text evidence="10">The sequence shown here is derived from an EMBL/GenBank/DDBJ whole genome shotgun (WGS) entry which is preliminary data.</text>
</comment>
<evidence type="ECO:0000259" key="9">
    <source>
        <dbReference type="Pfam" id="PF21982"/>
    </source>
</evidence>
<dbReference type="InterPro" id="IPR053924">
    <property type="entry name" value="RecX_HTH_2nd"/>
</dbReference>
<accession>A0A0R2K145</accession>
<dbReference type="STRING" id="319653.SAMN04487973_12418"/>
<feature type="domain" description="RecX second three-helical" evidence="7">
    <location>
        <begin position="113"/>
        <end position="154"/>
    </location>
</feature>
<feature type="domain" description="RecX first three-helical" evidence="9">
    <location>
        <begin position="67"/>
        <end position="106"/>
    </location>
</feature>
<dbReference type="InterPro" id="IPR003783">
    <property type="entry name" value="Regulatory_RecX"/>
</dbReference>
<evidence type="ECO:0000256" key="5">
    <source>
        <dbReference type="ARBA" id="ARBA00022490"/>
    </source>
</evidence>
<dbReference type="EMBL" id="FOGK01000024">
    <property type="protein sequence ID" value="SER88563.1"/>
    <property type="molecule type" value="Genomic_DNA"/>
</dbReference>
<dbReference type="GO" id="GO:0005737">
    <property type="term" value="C:cytoplasm"/>
    <property type="evidence" value="ECO:0007669"/>
    <property type="project" value="UniProtKB-SubCell"/>
</dbReference>
<evidence type="ECO:0000256" key="6">
    <source>
        <dbReference type="HAMAP-Rule" id="MF_01114"/>
    </source>
</evidence>
<dbReference type="Pfam" id="PF21982">
    <property type="entry name" value="RecX_HTH1"/>
    <property type="match status" value="1"/>
</dbReference>
<evidence type="ECO:0000256" key="3">
    <source>
        <dbReference type="ARBA" id="ARBA00009695"/>
    </source>
</evidence>
<reference evidence="11 13" key="2">
    <citation type="submission" date="2016-10" db="EMBL/GenBank/DDBJ databases">
        <authorList>
            <person name="Varghese N."/>
            <person name="Submissions S."/>
        </authorList>
    </citation>
    <scope>NUCLEOTIDE SEQUENCE [LARGE SCALE GENOMIC DNA]</scope>
    <source>
        <strain evidence="11 13">CGMCC 1.3889</strain>
    </source>
</reference>
<dbReference type="InterPro" id="IPR053925">
    <property type="entry name" value="RecX_HTH_3rd"/>
</dbReference>
<reference evidence="10 12" key="1">
    <citation type="journal article" date="2015" name="Genome Announc.">
        <title>Expanding the biotechnology potential of lactobacilli through comparative genomics of 213 strains and associated genera.</title>
        <authorList>
            <person name="Sun Z."/>
            <person name="Harris H.M."/>
            <person name="McCann A."/>
            <person name="Guo C."/>
            <person name="Argimon S."/>
            <person name="Zhang W."/>
            <person name="Yang X."/>
            <person name="Jeffery I.B."/>
            <person name="Cooney J.C."/>
            <person name="Kagawa T.F."/>
            <person name="Liu W."/>
            <person name="Song Y."/>
            <person name="Salvetti E."/>
            <person name="Wrobel A."/>
            <person name="Rasinkangas P."/>
            <person name="Parkhill J."/>
            <person name="Rea M.C."/>
            <person name="O'Sullivan O."/>
            <person name="Ritari J."/>
            <person name="Douillard F.P."/>
            <person name="Paul Ross R."/>
            <person name="Yang R."/>
            <person name="Briner A.E."/>
            <person name="Felis G.E."/>
            <person name="de Vos W.M."/>
            <person name="Barrangou R."/>
            <person name="Klaenhammer T.R."/>
            <person name="Caufield P.W."/>
            <person name="Cui Y."/>
            <person name="Zhang H."/>
            <person name="O'Toole P.W."/>
        </authorList>
    </citation>
    <scope>NUCLEOTIDE SEQUENCE [LARGE SCALE GENOMIC DNA]</scope>
    <source>
        <strain evidence="10 12">DSM 22301</strain>
    </source>
</reference>